<gene>
    <name evidence="1" type="ORF">S03H2_61766</name>
</gene>
<proteinExistence type="predicted"/>
<organism evidence="1">
    <name type="scientific">marine sediment metagenome</name>
    <dbReference type="NCBI Taxonomy" id="412755"/>
    <lineage>
        <taxon>unclassified sequences</taxon>
        <taxon>metagenomes</taxon>
        <taxon>ecological metagenomes</taxon>
    </lineage>
</organism>
<sequence>MTKYLRNINNIPKVIDFIDATSINYQEAQKN</sequence>
<protein>
    <submittedName>
        <fullName evidence="1">Uncharacterized protein</fullName>
    </submittedName>
</protein>
<name>X1K783_9ZZZZ</name>
<comment type="caution">
    <text evidence="1">The sequence shown here is derived from an EMBL/GenBank/DDBJ whole genome shotgun (WGS) entry which is preliminary data.</text>
</comment>
<feature type="non-terminal residue" evidence="1">
    <location>
        <position position="31"/>
    </location>
</feature>
<evidence type="ECO:0000313" key="1">
    <source>
        <dbReference type="EMBL" id="GAH86109.1"/>
    </source>
</evidence>
<dbReference type="AlphaFoldDB" id="X1K783"/>
<dbReference type="EMBL" id="BARU01039893">
    <property type="protein sequence ID" value="GAH86109.1"/>
    <property type="molecule type" value="Genomic_DNA"/>
</dbReference>
<accession>X1K783</accession>
<reference evidence="1" key="1">
    <citation type="journal article" date="2014" name="Front. Microbiol.">
        <title>High frequency of phylogenetically diverse reductive dehalogenase-homologous genes in deep subseafloor sedimentary metagenomes.</title>
        <authorList>
            <person name="Kawai M."/>
            <person name="Futagami T."/>
            <person name="Toyoda A."/>
            <person name="Takaki Y."/>
            <person name="Nishi S."/>
            <person name="Hori S."/>
            <person name="Arai W."/>
            <person name="Tsubouchi T."/>
            <person name="Morono Y."/>
            <person name="Uchiyama I."/>
            <person name="Ito T."/>
            <person name="Fujiyama A."/>
            <person name="Inagaki F."/>
            <person name="Takami H."/>
        </authorList>
    </citation>
    <scope>NUCLEOTIDE SEQUENCE</scope>
    <source>
        <strain evidence="1">Expedition CK06-06</strain>
    </source>
</reference>